<dbReference type="RefSeq" id="WP_146839731.1">
    <property type="nucleotide sequence ID" value="NZ_BJVQ01000059.1"/>
</dbReference>
<name>A0A7W8SGP2_9CELL</name>
<evidence type="ECO:0000256" key="2">
    <source>
        <dbReference type="ARBA" id="ARBA00023125"/>
    </source>
</evidence>
<comment type="caution">
    <text evidence="3">The sequence shown here is derived from an EMBL/GenBank/DDBJ whole genome shotgun (WGS) entry which is preliminary data.</text>
</comment>
<evidence type="ECO:0000313" key="3">
    <source>
        <dbReference type="EMBL" id="MBB5474772.1"/>
    </source>
</evidence>
<dbReference type="OrthoDB" id="9798929at2"/>
<evidence type="ECO:0008006" key="5">
    <source>
        <dbReference type="Google" id="ProtNLM"/>
    </source>
</evidence>
<dbReference type="Gene3D" id="3.90.220.20">
    <property type="entry name" value="DNA methylase specificity domains"/>
    <property type="match status" value="2"/>
</dbReference>
<accession>A0A7W8SGP2</accession>
<reference evidence="3 4" key="1">
    <citation type="submission" date="2020-08" db="EMBL/GenBank/DDBJ databases">
        <title>Sequencing the genomes of 1000 actinobacteria strains.</title>
        <authorList>
            <person name="Klenk H.-P."/>
        </authorList>
    </citation>
    <scope>NUCLEOTIDE SEQUENCE [LARGE SCALE GENOMIC DNA]</scope>
    <source>
        <strain evidence="3 4">DSM 9581</strain>
    </source>
</reference>
<sequence length="452" mass="48829">MISATVRSRAALSYDRLDANFFTAPGVAAHERILLAEAAGTVESVSSVGDFGRVWDPPRFARAYAAPAEPGVPYLRPYDVFDYLPSTQDRLSSVRNAHFTRLIPGRGTLLQTCSGRNLGPITVADDDLAAFALSHDMIRIDIDSETDRHFVLAFLKTPTGQALLRRSRSGSVIDHITTSDVEAVPVPILDAATRATVIERMGEAVERSSSARSRLRGLLTQLERHLPTPERATPGRDGWTLTSSRLRGRLDAAYYDPRVRAAREQVREAGGVRLGDLASAVVPTRYKRYYVGPDHGRPVLSGGQILQAEPVNLRHVSDRSFADPSRYVVTEGMTIMAADGRAQGGQGSAALVTAERDGWLASEHVMRFVPRPGVKPGLVWLSLAAQQTKLQVNALSFGSVIDELNADDVADVRVPPIDDELAIDAEAAWAEFGAASRATADAVAILESSLSA</sequence>
<protein>
    <recommendedName>
        <fullName evidence="5">Type I restriction modification DNA specificity domain-containing protein</fullName>
    </recommendedName>
</protein>
<dbReference type="EMBL" id="JACHDN010000001">
    <property type="protein sequence ID" value="MBB5474772.1"/>
    <property type="molecule type" value="Genomic_DNA"/>
</dbReference>
<evidence type="ECO:0000313" key="4">
    <source>
        <dbReference type="Proteomes" id="UP000564629"/>
    </source>
</evidence>
<proteinExistence type="predicted"/>
<dbReference type="InterPro" id="IPR052021">
    <property type="entry name" value="Type-I_RS_S_subunit"/>
</dbReference>
<keyword evidence="2" id="KW-0238">DNA-binding</keyword>
<organism evidence="3 4">
    <name type="scientific">Cellulomonas hominis</name>
    <dbReference type="NCBI Taxonomy" id="156981"/>
    <lineage>
        <taxon>Bacteria</taxon>
        <taxon>Bacillati</taxon>
        <taxon>Actinomycetota</taxon>
        <taxon>Actinomycetes</taxon>
        <taxon>Micrococcales</taxon>
        <taxon>Cellulomonadaceae</taxon>
        <taxon>Cellulomonas</taxon>
    </lineage>
</organism>
<dbReference type="InterPro" id="IPR044946">
    <property type="entry name" value="Restrct_endonuc_typeI_TRD_sf"/>
</dbReference>
<dbReference type="Proteomes" id="UP000564629">
    <property type="component" value="Unassembled WGS sequence"/>
</dbReference>
<dbReference type="AlphaFoldDB" id="A0A7W8SGP2"/>
<dbReference type="PANTHER" id="PTHR30408:SF12">
    <property type="entry name" value="TYPE I RESTRICTION ENZYME MJAVIII SPECIFICITY SUBUNIT"/>
    <property type="match status" value="1"/>
</dbReference>
<evidence type="ECO:0000256" key="1">
    <source>
        <dbReference type="ARBA" id="ARBA00022747"/>
    </source>
</evidence>
<dbReference type="GO" id="GO:0003677">
    <property type="term" value="F:DNA binding"/>
    <property type="evidence" value="ECO:0007669"/>
    <property type="project" value="UniProtKB-KW"/>
</dbReference>
<dbReference type="GO" id="GO:0009307">
    <property type="term" value="P:DNA restriction-modification system"/>
    <property type="evidence" value="ECO:0007669"/>
    <property type="project" value="UniProtKB-KW"/>
</dbReference>
<dbReference type="SUPFAM" id="SSF116734">
    <property type="entry name" value="DNA methylase specificity domain"/>
    <property type="match status" value="2"/>
</dbReference>
<keyword evidence="1" id="KW-0680">Restriction system</keyword>
<gene>
    <name evidence="3" type="ORF">HNR08_003508</name>
</gene>
<dbReference type="PANTHER" id="PTHR30408">
    <property type="entry name" value="TYPE-1 RESTRICTION ENZYME ECOKI SPECIFICITY PROTEIN"/>
    <property type="match status" value="1"/>
</dbReference>